<accession>A0A7D5GEZ8</accession>
<reference evidence="1 2" key="1">
    <citation type="submission" date="2020-07" db="EMBL/GenBank/DDBJ databases">
        <title>Gai3-2, isolated from salt lake.</title>
        <authorList>
            <person name="Cui H."/>
            <person name="Shi X."/>
        </authorList>
    </citation>
    <scope>NUCLEOTIDE SEQUENCE [LARGE SCALE GENOMIC DNA]</scope>
    <source>
        <strain evidence="1 2">Gai3-2</strain>
        <plasmid evidence="1 2">unnamed3</plasmid>
    </source>
</reference>
<evidence type="ECO:0000313" key="1">
    <source>
        <dbReference type="EMBL" id="QLG30152.1"/>
    </source>
</evidence>
<dbReference type="KEGG" id="halg:HUG10_21430"/>
<sequence>MSIDFSHQEAEVERLTARGEEIGVEWSPRLSKWSLIPPEWIFDYAEHVVDVPHGKDAYIQPIVRWNYNRGKDWMVYDGRWYLKIRYAANVASVWRYLHRQLATLGPLTYIASGTTPNIRSQSPGTPLKPPTTEYHFEWAHRDDNHEGITVNTLSIAPMEE</sequence>
<dbReference type="GeneID" id="56031453"/>
<name>A0A7D5GEZ8_9EURY</name>
<gene>
    <name evidence="1" type="ORF">HUG10_21430</name>
</gene>
<keyword evidence="1" id="KW-0614">Plasmid</keyword>
<dbReference type="Proteomes" id="UP000509750">
    <property type="component" value="Plasmid unnamed3"/>
</dbReference>
<evidence type="ECO:0000313" key="2">
    <source>
        <dbReference type="Proteomes" id="UP000509750"/>
    </source>
</evidence>
<protein>
    <submittedName>
        <fullName evidence="1">Uncharacterized protein</fullName>
    </submittedName>
</protein>
<proteinExistence type="predicted"/>
<geneLocation type="plasmid" evidence="1 2">
    <name>unnamed3</name>
</geneLocation>
<organism evidence="1 2">
    <name type="scientific">Halorarum halophilum</name>
    <dbReference type="NCBI Taxonomy" id="2743090"/>
    <lineage>
        <taxon>Archaea</taxon>
        <taxon>Methanobacteriati</taxon>
        <taxon>Methanobacteriota</taxon>
        <taxon>Stenosarchaea group</taxon>
        <taxon>Halobacteria</taxon>
        <taxon>Halobacteriales</taxon>
        <taxon>Haloferacaceae</taxon>
        <taxon>Halorarum</taxon>
    </lineage>
</organism>
<keyword evidence="2" id="KW-1185">Reference proteome</keyword>
<dbReference type="EMBL" id="CP058532">
    <property type="protein sequence ID" value="QLG30152.1"/>
    <property type="molecule type" value="Genomic_DNA"/>
</dbReference>
<dbReference type="RefSeq" id="WP_179171726.1">
    <property type="nucleotide sequence ID" value="NZ_CP058532.1"/>
</dbReference>
<dbReference type="AlphaFoldDB" id="A0A7D5GEZ8"/>